<evidence type="ECO:0000256" key="1">
    <source>
        <dbReference type="SAM" id="MobiDB-lite"/>
    </source>
</evidence>
<feature type="compositionally biased region" description="Low complexity" evidence="1">
    <location>
        <begin position="139"/>
        <end position="161"/>
    </location>
</feature>
<dbReference type="GeneID" id="34611219"/>
<dbReference type="STRING" id="1073090.A0A1L9SLB6"/>
<feature type="signal peptide" evidence="2">
    <location>
        <begin position="1"/>
        <end position="17"/>
    </location>
</feature>
<feature type="region of interest" description="Disordered" evidence="1">
    <location>
        <begin position="127"/>
        <end position="161"/>
    </location>
</feature>
<proteinExistence type="predicted"/>
<evidence type="ECO:0000313" key="4">
    <source>
        <dbReference type="Proteomes" id="UP000184188"/>
    </source>
</evidence>
<dbReference type="AlphaFoldDB" id="A0A1L9SLB6"/>
<keyword evidence="4" id="KW-1185">Reference proteome</keyword>
<dbReference type="RefSeq" id="XP_022582421.1">
    <property type="nucleotide sequence ID" value="XM_022724754.1"/>
</dbReference>
<dbReference type="Proteomes" id="UP000184188">
    <property type="component" value="Unassembled WGS sequence"/>
</dbReference>
<name>A0A1L9SLB6_9EURO</name>
<dbReference type="OrthoDB" id="5597238at2759"/>
<evidence type="ECO:0000313" key="3">
    <source>
        <dbReference type="EMBL" id="OJJ47911.1"/>
    </source>
</evidence>
<keyword evidence="2" id="KW-0732">Signal</keyword>
<protein>
    <recommendedName>
        <fullName evidence="5">Extracellular membrane protein CFEM domain-containing protein</fullName>
    </recommendedName>
</protein>
<evidence type="ECO:0000256" key="2">
    <source>
        <dbReference type="SAM" id="SignalP"/>
    </source>
</evidence>
<sequence length="187" mass="18371">MKFNLIALASLAALAVAQDATTSGATSTSSLSPEASCAAKCDNDVCCTAQCYHVPCPNGEMANNTNQCVAACPQGSGTPSDTQKYIDCQSRCFASDFFPATEPGAKSTATATDAGTATAVVKDTSATATGNGKSEKDSASTSSDSSSSTATSTASSSSTSQTGAASQVQLGASAAGLFGLVLAAFVL</sequence>
<dbReference type="VEuPathDB" id="FungiDB:ASPZODRAFT_141469"/>
<organism evidence="3 4">
    <name type="scientific">Penicilliopsis zonata CBS 506.65</name>
    <dbReference type="NCBI Taxonomy" id="1073090"/>
    <lineage>
        <taxon>Eukaryota</taxon>
        <taxon>Fungi</taxon>
        <taxon>Dikarya</taxon>
        <taxon>Ascomycota</taxon>
        <taxon>Pezizomycotina</taxon>
        <taxon>Eurotiomycetes</taxon>
        <taxon>Eurotiomycetidae</taxon>
        <taxon>Eurotiales</taxon>
        <taxon>Aspergillaceae</taxon>
        <taxon>Penicilliopsis</taxon>
    </lineage>
</organism>
<dbReference type="EMBL" id="KV878340">
    <property type="protein sequence ID" value="OJJ47911.1"/>
    <property type="molecule type" value="Genomic_DNA"/>
</dbReference>
<evidence type="ECO:0008006" key="5">
    <source>
        <dbReference type="Google" id="ProtNLM"/>
    </source>
</evidence>
<feature type="chain" id="PRO_5009887552" description="Extracellular membrane protein CFEM domain-containing protein" evidence="2">
    <location>
        <begin position="18"/>
        <end position="187"/>
    </location>
</feature>
<gene>
    <name evidence="3" type="ORF">ASPZODRAFT_141469</name>
</gene>
<reference evidence="4" key="1">
    <citation type="journal article" date="2017" name="Genome Biol.">
        <title>Comparative genomics reveals high biological diversity and specific adaptations in the industrially and medically important fungal genus Aspergillus.</title>
        <authorList>
            <person name="de Vries R.P."/>
            <person name="Riley R."/>
            <person name="Wiebenga A."/>
            <person name="Aguilar-Osorio G."/>
            <person name="Amillis S."/>
            <person name="Uchima C.A."/>
            <person name="Anderluh G."/>
            <person name="Asadollahi M."/>
            <person name="Askin M."/>
            <person name="Barry K."/>
            <person name="Battaglia E."/>
            <person name="Bayram O."/>
            <person name="Benocci T."/>
            <person name="Braus-Stromeyer S.A."/>
            <person name="Caldana C."/>
            <person name="Canovas D."/>
            <person name="Cerqueira G.C."/>
            <person name="Chen F."/>
            <person name="Chen W."/>
            <person name="Choi C."/>
            <person name="Clum A."/>
            <person name="Dos Santos R.A."/>
            <person name="Damasio A.R."/>
            <person name="Diallinas G."/>
            <person name="Emri T."/>
            <person name="Fekete E."/>
            <person name="Flipphi M."/>
            <person name="Freyberg S."/>
            <person name="Gallo A."/>
            <person name="Gournas C."/>
            <person name="Habgood R."/>
            <person name="Hainaut M."/>
            <person name="Harispe M.L."/>
            <person name="Henrissat B."/>
            <person name="Hilden K.S."/>
            <person name="Hope R."/>
            <person name="Hossain A."/>
            <person name="Karabika E."/>
            <person name="Karaffa L."/>
            <person name="Karanyi Z."/>
            <person name="Krasevec N."/>
            <person name="Kuo A."/>
            <person name="Kusch H."/>
            <person name="LaButti K."/>
            <person name="Lagendijk E.L."/>
            <person name="Lapidus A."/>
            <person name="Levasseur A."/>
            <person name="Lindquist E."/>
            <person name="Lipzen A."/>
            <person name="Logrieco A.F."/>
            <person name="MacCabe A."/>
            <person name="Maekelae M.R."/>
            <person name="Malavazi I."/>
            <person name="Melin P."/>
            <person name="Meyer V."/>
            <person name="Mielnichuk N."/>
            <person name="Miskei M."/>
            <person name="Molnar A.P."/>
            <person name="Mule G."/>
            <person name="Ngan C.Y."/>
            <person name="Orejas M."/>
            <person name="Orosz E."/>
            <person name="Ouedraogo J.P."/>
            <person name="Overkamp K.M."/>
            <person name="Park H.-S."/>
            <person name="Perrone G."/>
            <person name="Piumi F."/>
            <person name="Punt P.J."/>
            <person name="Ram A.F."/>
            <person name="Ramon A."/>
            <person name="Rauscher S."/>
            <person name="Record E."/>
            <person name="Riano-Pachon D.M."/>
            <person name="Robert V."/>
            <person name="Roehrig J."/>
            <person name="Ruller R."/>
            <person name="Salamov A."/>
            <person name="Salih N.S."/>
            <person name="Samson R.A."/>
            <person name="Sandor E."/>
            <person name="Sanguinetti M."/>
            <person name="Schuetze T."/>
            <person name="Sepcic K."/>
            <person name="Shelest E."/>
            <person name="Sherlock G."/>
            <person name="Sophianopoulou V."/>
            <person name="Squina F.M."/>
            <person name="Sun H."/>
            <person name="Susca A."/>
            <person name="Todd R.B."/>
            <person name="Tsang A."/>
            <person name="Unkles S.E."/>
            <person name="van de Wiele N."/>
            <person name="van Rossen-Uffink D."/>
            <person name="Oliveira J.V."/>
            <person name="Vesth T.C."/>
            <person name="Visser J."/>
            <person name="Yu J.-H."/>
            <person name="Zhou M."/>
            <person name="Andersen M.R."/>
            <person name="Archer D.B."/>
            <person name="Baker S.E."/>
            <person name="Benoit I."/>
            <person name="Brakhage A.A."/>
            <person name="Braus G.H."/>
            <person name="Fischer R."/>
            <person name="Frisvad J.C."/>
            <person name="Goldman G.H."/>
            <person name="Houbraken J."/>
            <person name="Oakley B."/>
            <person name="Pocsi I."/>
            <person name="Scazzocchio C."/>
            <person name="Seiboth B."/>
            <person name="vanKuyk P.A."/>
            <person name="Wortman J."/>
            <person name="Dyer P.S."/>
            <person name="Grigoriev I.V."/>
        </authorList>
    </citation>
    <scope>NUCLEOTIDE SEQUENCE [LARGE SCALE GENOMIC DNA]</scope>
    <source>
        <strain evidence="4">CBS 506.65</strain>
    </source>
</reference>
<accession>A0A1L9SLB6</accession>